<evidence type="ECO:0000256" key="5">
    <source>
        <dbReference type="ARBA" id="ARBA00023136"/>
    </source>
</evidence>
<dbReference type="Pfam" id="PF25198">
    <property type="entry name" value="Spore_GerAC_N"/>
    <property type="match status" value="1"/>
</dbReference>
<dbReference type="InterPro" id="IPR008844">
    <property type="entry name" value="Spore_GerAC-like"/>
</dbReference>
<feature type="domain" description="Spore germination GerAC-like C-terminal" evidence="8">
    <location>
        <begin position="200"/>
        <end position="350"/>
    </location>
</feature>
<evidence type="ECO:0000256" key="2">
    <source>
        <dbReference type="ARBA" id="ARBA00007886"/>
    </source>
</evidence>
<evidence type="ECO:0000256" key="3">
    <source>
        <dbReference type="ARBA" id="ARBA00022544"/>
    </source>
</evidence>
<dbReference type="NCBIfam" id="TIGR02887">
    <property type="entry name" value="spore_ger_x_C"/>
    <property type="match status" value="1"/>
</dbReference>
<comment type="subcellular location">
    <subcellularLocation>
        <location evidence="1">Membrane</location>
        <topology evidence="1">Lipid-anchor</topology>
    </subcellularLocation>
</comment>
<protein>
    <submittedName>
        <fullName evidence="10">Ger(X)C family spore germination protein</fullName>
    </submittedName>
</protein>
<proteinExistence type="inferred from homology"/>
<evidence type="ECO:0000256" key="6">
    <source>
        <dbReference type="ARBA" id="ARBA00023139"/>
    </source>
</evidence>
<dbReference type="Proteomes" id="UP000322267">
    <property type="component" value="Unassembled WGS sequence"/>
</dbReference>
<feature type="domain" description="Spore germination protein N-terminal" evidence="9">
    <location>
        <begin position="24"/>
        <end position="189"/>
    </location>
</feature>
<dbReference type="Pfam" id="PF05504">
    <property type="entry name" value="Spore_GerAC"/>
    <property type="match status" value="1"/>
</dbReference>
<evidence type="ECO:0000256" key="4">
    <source>
        <dbReference type="ARBA" id="ARBA00022729"/>
    </source>
</evidence>
<comment type="similarity">
    <text evidence="2">Belongs to the GerABKC lipoprotein family.</text>
</comment>
<dbReference type="EMBL" id="VTEI01000005">
    <property type="protein sequence ID" value="TYS16574.1"/>
    <property type="molecule type" value="Genomic_DNA"/>
</dbReference>
<dbReference type="InterPro" id="IPR038501">
    <property type="entry name" value="Spore_GerAC_C_sf"/>
</dbReference>
<dbReference type="GO" id="GO:0009847">
    <property type="term" value="P:spore germination"/>
    <property type="evidence" value="ECO:0007669"/>
    <property type="project" value="InterPro"/>
</dbReference>
<keyword evidence="4" id="KW-0732">Signal</keyword>
<dbReference type="InterPro" id="IPR057336">
    <property type="entry name" value="GerAC_N"/>
</dbReference>
<keyword evidence="3" id="KW-0309">Germination</keyword>
<dbReference type="PANTHER" id="PTHR35789">
    <property type="entry name" value="SPORE GERMINATION PROTEIN B3"/>
    <property type="match status" value="1"/>
</dbReference>
<organism evidence="10 11">
    <name type="scientific">Rossellomorea vietnamensis</name>
    <dbReference type="NCBI Taxonomy" id="218284"/>
    <lineage>
        <taxon>Bacteria</taxon>
        <taxon>Bacillati</taxon>
        <taxon>Bacillota</taxon>
        <taxon>Bacilli</taxon>
        <taxon>Bacillales</taxon>
        <taxon>Bacillaceae</taxon>
        <taxon>Rossellomorea</taxon>
    </lineage>
</organism>
<dbReference type="PROSITE" id="PS51257">
    <property type="entry name" value="PROKAR_LIPOPROTEIN"/>
    <property type="match status" value="1"/>
</dbReference>
<dbReference type="GO" id="GO:0016020">
    <property type="term" value="C:membrane"/>
    <property type="evidence" value="ECO:0007669"/>
    <property type="project" value="UniProtKB-SubCell"/>
</dbReference>
<name>A0A5D4NSF1_9BACI</name>
<keyword evidence="5" id="KW-0472">Membrane</keyword>
<evidence type="ECO:0000313" key="10">
    <source>
        <dbReference type="EMBL" id="TYS16574.1"/>
    </source>
</evidence>
<evidence type="ECO:0000256" key="7">
    <source>
        <dbReference type="ARBA" id="ARBA00023288"/>
    </source>
</evidence>
<dbReference type="Gene3D" id="3.30.300.210">
    <property type="entry name" value="Nutrient germinant receptor protein C, domain 3"/>
    <property type="match status" value="1"/>
</dbReference>
<dbReference type="PANTHER" id="PTHR35789:SF1">
    <property type="entry name" value="SPORE GERMINATION PROTEIN B3"/>
    <property type="match status" value="1"/>
</dbReference>
<dbReference type="AlphaFoldDB" id="A0A5D4NSF1"/>
<gene>
    <name evidence="10" type="ORF">FZC78_11300</name>
</gene>
<keyword evidence="6" id="KW-0564">Palmitate</keyword>
<reference evidence="10 11" key="1">
    <citation type="submission" date="2019-08" db="EMBL/GenBank/DDBJ databases">
        <title>Bacillus genomes from the desert of Cuatro Cienegas, Coahuila.</title>
        <authorList>
            <person name="Olmedo-Alvarez G."/>
        </authorList>
    </citation>
    <scope>NUCLEOTIDE SEQUENCE [LARGE SCALE GENOMIC DNA]</scope>
    <source>
        <strain evidence="10 11">CH34_1T</strain>
    </source>
</reference>
<dbReference type="RefSeq" id="WP_148939811.1">
    <property type="nucleotide sequence ID" value="NZ_VTEI01000005.1"/>
</dbReference>
<evidence type="ECO:0000256" key="1">
    <source>
        <dbReference type="ARBA" id="ARBA00004635"/>
    </source>
</evidence>
<keyword evidence="7" id="KW-0449">Lipoprotein</keyword>
<comment type="caution">
    <text evidence="10">The sequence shown here is derived from an EMBL/GenBank/DDBJ whole genome shotgun (WGS) entry which is preliminary data.</text>
</comment>
<dbReference type="OrthoDB" id="9816067at2"/>
<accession>A0A5D4NSF1</accession>
<evidence type="ECO:0000259" key="9">
    <source>
        <dbReference type="Pfam" id="PF25198"/>
    </source>
</evidence>
<evidence type="ECO:0000259" key="8">
    <source>
        <dbReference type="Pfam" id="PF05504"/>
    </source>
</evidence>
<dbReference type="InterPro" id="IPR046953">
    <property type="entry name" value="Spore_GerAC-like_C"/>
</dbReference>
<evidence type="ECO:0000313" key="11">
    <source>
        <dbReference type="Proteomes" id="UP000322267"/>
    </source>
</evidence>
<sequence length="357" mass="40314">MSNRWILKVLVVAIALMFLCGCWDNRDINHREMPVVLGISKHEEGYKVYFQIPEPQEETLTTKIVIGEGETINQVVDKISADMESSVDLLHVKVVLIDKNLAEEGMKDLIAGILRSRDISAKSLVAICEEDMNQLFAAMNSKTSPSGTSLLEFFEKDAGWSPQVALTRVWQIYRSIHSYTRDVAIPILDLGDTTLIKHVGSAVIKNGKMVNEITSDETLLYNAFNGESAQGKIEVFKAGSVLIADNSLSHINWLEGDTPFLETTIKFDVMLLETRGNPTTKEIKTELEEILTIRYQELFEKLQETEADILGIGQLFRVEIPRMDLEKWRSEYFPRMKADFQIEVVIENTGNLKAPSN</sequence>